<dbReference type="InterPro" id="IPR007171">
    <property type="entry name" value="DUF371"/>
</dbReference>
<dbReference type="AlphaFoldDB" id="A0AAQ4CTA6"/>
<evidence type="ECO:0000313" key="2">
    <source>
        <dbReference type="Proteomes" id="UP001319921"/>
    </source>
</evidence>
<accession>A0AAQ4CTA6</accession>
<dbReference type="Gene3D" id="2.60.120.630">
    <property type="entry name" value="mth639 domain like"/>
    <property type="match status" value="1"/>
</dbReference>
<proteinExistence type="predicted"/>
<protein>
    <recommendedName>
        <fullName evidence="3">DUF371 domain-containing protein</fullName>
    </recommendedName>
</protein>
<dbReference type="PANTHER" id="PTHR40696">
    <property type="entry name" value="DUF371 FAMILY PROTEIN"/>
    <property type="match status" value="1"/>
</dbReference>
<keyword evidence="2" id="KW-1185">Reference proteome</keyword>
<name>A0AAQ4CTA6_9CREN</name>
<gene>
    <name evidence="1" type="ORF">SACC_20540</name>
</gene>
<sequence length="160" mass="18242">MSLEKIKIRGHYNIRALHKTTLEITKDNYLTIRGDCIIGIMANKGAKDLNENFKKLARNDNSFIYVIIKVNDLIDIVHGKGSSRLILENEKKIILRRSNFIEDSTLMINSDKAAKDIKREIIDELKKGSEGEVYLLASDIPLKDEEILRIIFNSSPISLT</sequence>
<reference evidence="1 2" key="1">
    <citation type="journal article" date="2022" name="Microbiol. Resour. Announc.">
        <title>Complete Genome Sequence of the Hyperthermophilic and Acidophilic Archaeon Saccharolobus caldissimus Strain HS-3T.</title>
        <authorList>
            <person name="Sakai H.D."/>
            <person name="Kurosawa N."/>
        </authorList>
    </citation>
    <scope>NUCLEOTIDE SEQUENCE [LARGE SCALE GENOMIC DNA]</scope>
    <source>
        <strain evidence="1 2">JCM32116</strain>
    </source>
</reference>
<evidence type="ECO:0008006" key="3">
    <source>
        <dbReference type="Google" id="ProtNLM"/>
    </source>
</evidence>
<dbReference type="EMBL" id="AP025226">
    <property type="protein sequence ID" value="BDB99037.1"/>
    <property type="molecule type" value="Genomic_DNA"/>
</dbReference>
<dbReference type="Proteomes" id="UP001319921">
    <property type="component" value="Chromosome"/>
</dbReference>
<dbReference type="PANTHER" id="PTHR40696:SF1">
    <property type="entry name" value="DUF371 DOMAIN-CONTAINING PROTEIN"/>
    <property type="match status" value="1"/>
</dbReference>
<dbReference type="Pfam" id="PF04027">
    <property type="entry name" value="DUF371"/>
    <property type="match status" value="1"/>
</dbReference>
<dbReference type="InterPro" id="IPR023131">
    <property type="entry name" value="Mth639-like_dom_sf"/>
</dbReference>
<dbReference type="KEGG" id="scas:SACC_20540"/>
<organism evidence="1 2">
    <name type="scientific">Saccharolobus caldissimus</name>
    <dbReference type="NCBI Taxonomy" id="1702097"/>
    <lineage>
        <taxon>Archaea</taxon>
        <taxon>Thermoproteota</taxon>
        <taxon>Thermoprotei</taxon>
        <taxon>Sulfolobales</taxon>
        <taxon>Sulfolobaceae</taxon>
        <taxon>Saccharolobus</taxon>
    </lineage>
</organism>
<evidence type="ECO:0000313" key="1">
    <source>
        <dbReference type="EMBL" id="BDB99037.1"/>
    </source>
</evidence>